<dbReference type="InterPro" id="IPR050682">
    <property type="entry name" value="ModA/WtpA"/>
</dbReference>
<feature type="signal peptide" evidence="6">
    <location>
        <begin position="1"/>
        <end position="23"/>
    </location>
</feature>
<dbReference type="EMBL" id="DUTF01000284">
    <property type="protein sequence ID" value="HHY27653.1"/>
    <property type="molecule type" value="Genomic_DNA"/>
</dbReference>
<dbReference type="InterPro" id="IPR041879">
    <property type="entry name" value="YvgL-like_PBP2"/>
</dbReference>
<name>A0A7C7D6R8_9FIRM</name>
<dbReference type="AlphaFoldDB" id="A0A7C7D6R8"/>
<evidence type="ECO:0000313" key="7">
    <source>
        <dbReference type="EMBL" id="HHY27653.1"/>
    </source>
</evidence>
<accession>A0A7C7D6R8</accession>
<keyword evidence="3 5" id="KW-0479">Metal-binding</keyword>
<dbReference type="GO" id="GO:0030973">
    <property type="term" value="F:molybdate ion binding"/>
    <property type="evidence" value="ECO:0007669"/>
    <property type="project" value="UniProtKB-ARBA"/>
</dbReference>
<organism evidence="7 8">
    <name type="scientific">Desulfitobacterium dehalogenans</name>
    <dbReference type="NCBI Taxonomy" id="36854"/>
    <lineage>
        <taxon>Bacteria</taxon>
        <taxon>Bacillati</taxon>
        <taxon>Bacillota</taxon>
        <taxon>Clostridia</taxon>
        <taxon>Eubacteriales</taxon>
        <taxon>Desulfitobacteriaceae</taxon>
        <taxon>Desulfitobacterium</taxon>
    </lineage>
</organism>
<dbReference type="SUPFAM" id="SSF53850">
    <property type="entry name" value="Periplasmic binding protein-like II"/>
    <property type="match status" value="1"/>
</dbReference>
<keyword evidence="4 6" id="KW-0732">Signal</keyword>
<dbReference type="GO" id="GO:1901359">
    <property type="term" value="F:tungstate binding"/>
    <property type="evidence" value="ECO:0007669"/>
    <property type="project" value="UniProtKB-ARBA"/>
</dbReference>
<dbReference type="NCBIfam" id="TIGR01256">
    <property type="entry name" value="modA"/>
    <property type="match status" value="1"/>
</dbReference>
<feature type="binding site" evidence="5">
    <location>
        <position position="191"/>
    </location>
    <ligand>
        <name>molybdate</name>
        <dbReference type="ChEBI" id="CHEBI:36264"/>
    </ligand>
</feature>
<dbReference type="Pfam" id="PF13531">
    <property type="entry name" value="SBP_bac_11"/>
    <property type="match status" value="1"/>
</dbReference>
<comment type="similarity">
    <text evidence="1">Belongs to the bacterial solute-binding protein ModA family.</text>
</comment>
<feature type="binding site" evidence="5">
    <location>
        <position position="83"/>
    </location>
    <ligand>
        <name>molybdate</name>
        <dbReference type="ChEBI" id="CHEBI:36264"/>
    </ligand>
</feature>
<keyword evidence="2 5" id="KW-0500">Molybdenum</keyword>
<dbReference type="Proteomes" id="UP000553059">
    <property type="component" value="Unassembled WGS sequence"/>
</dbReference>
<evidence type="ECO:0000256" key="2">
    <source>
        <dbReference type="ARBA" id="ARBA00022505"/>
    </source>
</evidence>
<dbReference type="PIRSF" id="PIRSF004846">
    <property type="entry name" value="ModA"/>
    <property type="match status" value="1"/>
</dbReference>
<feature type="chain" id="PRO_5027594567" evidence="6">
    <location>
        <begin position="24"/>
        <end position="276"/>
    </location>
</feature>
<dbReference type="PANTHER" id="PTHR30632:SF0">
    <property type="entry name" value="SULFATE-BINDING PROTEIN"/>
    <property type="match status" value="1"/>
</dbReference>
<evidence type="ECO:0000256" key="4">
    <source>
        <dbReference type="ARBA" id="ARBA00022729"/>
    </source>
</evidence>
<dbReference type="CDD" id="cd13537">
    <property type="entry name" value="PBP2_YvgL_like"/>
    <property type="match status" value="1"/>
</dbReference>
<gene>
    <name evidence="7" type="primary">modA</name>
    <name evidence="7" type="ORF">GX523_13100</name>
</gene>
<evidence type="ECO:0000256" key="1">
    <source>
        <dbReference type="ARBA" id="ARBA00009175"/>
    </source>
</evidence>
<dbReference type="Gene3D" id="3.40.190.10">
    <property type="entry name" value="Periplasmic binding protein-like II"/>
    <property type="match status" value="2"/>
</dbReference>
<feature type="binding site" evidence="5">
    <location>
        <position position="209"/>
    </location>
    <ligand>
        <name>molybdate</name>
        <dbReference type="ChEBI" id="CHEBI:36264"/>
    </ligand>
</feature>
<evidence type="ECO:0000256" key="3">
    <source>
        <dbReference type="ARBA" id="ARBA00022723"/>
    </source>
</evidence>
<feature type="binding site" evidence="5">
    <location>
        <position position="164"/>
    </location>
    <ligand>
        <name>molybdate</name>
        <dbReference type="ChEBI" id="CHEBI:36264"/>
    </ligand>
</feature>
<evidence type="ECO:0000256" key="5">
    <source>
        <dbReference type="PIRSR" id="PIRSR004846-1"/>
    </source>
</evidence>
<sequence length="276" mass="29048">MKKWIKALLISGMVLSLGLTGCASNTGNAGNSGNNGGAPQEPAKQTELIVSAAASLKNALDEIQKDYAAKGPNVKLTFNMGASGTLQQQIEQGAPADLFISAGKSQVDALLEKNLMDKDSVVNLLGNDLVLVVGANDTNVTSIQDLPKESVQKIGIGTPESVPAGKYAKEAFTSLKLWDTLEPKFVMAKDVTQVLNYVETGNAEAGVVYKSDAQGSTKVKVVEAFPADSHKAITYPAGIVSATKEKEAAEAFLTYLKGSDAQDIFAKYGFKTNLSK</sequence>
<proteinExistence type="inferred from homology"/>
<dbReference type="PANTHER" id="PTHR30632">
    <property type="entry name" value="MOLYBDATE-BINDING PERIPLASMIC PROTEIN"/>
    <property type="match status" value="1"/>
</dbReference>
<dbReference type="PROSITE" id="PS51257">
    <property type="entry name" value="PROKAR_LIPOPROTEIN"/>
    <property type="match status" value="1"/>
</dbReference>
<evidence type="ECO:0000256" key="6">
    <source>
        <dbReference type="SAM" id="SignalP"/>
    </source>
</evidence>
<dbReference type="GO" id="GO:0046872">
    <property type="term" value="F:metal ion binding"/>
    <property type="evidence" value="ECO:0007669"/>
    <property type="project" value="UniProtKB-KW"/>
</dbReference>
<feature type="binding site" evidence="5">
    <location>
        <position position="55"/>
    </location>
    <ligand>
        <name>molybdate</name>
        <dbReference type="ChEBI" id="CHEBI:36264"/>
    </ligand>
</feature>
<dbReference type="FunFam" id="3.40.190.10:FF:000035">
    <property type="entry name" value="Molybdate ABC transporter substrate-binding protein"/>
    <property type="match status" value="1"/>
</dbReference>
<dbReference type="InterPro" id="IPR005950">
    <property type="entry name" value="ModA"/>
</dbReference>
<reference evidence="7 8" key="1">
    <citation type="journal article" date="2020" name="Biotechnol. Biofuels">
        <title>New insights from the biogas microbiome by comprehensive genome-resolved metagenomics of nearly 1600 species originating from multiple anaerobic digesters.</title>
        <authorList>
            <person name="Campanaro S."/>
            <person name="Treu L."/>
            <person name="Rodriguez-R L.M."/>
            <person name="Kovalovszki A."/>
            <person name="Ziels R.M."/>
            <person name="Maus I."/>
            <person name="Zhu X."/>
            <person name="Kougias P.G."/>
            <person name="Basile A."/>
            <person name="Luo G."/>
            <person name="Schluter A."/>
            <person name="Konstantinidis K.T."/>
            <person name="Angelidaki I."/>
        </authorList>
    </citation>
    <scope>NUCLEOTIDE SEQUENCE [LARGE SCALE GENOMIC DNA]</scope>
    <source>
        <strain evidence="7">AS05jafATM_4</strain>
    </source>
</reference>
<protein>
    <submittedName>
        <fullName evidence="7">Molybdate ABC transporter substrate-binding protein</fullName>
    </submittedName>
</protein>
<comment type="caution">
    <text evidence="7">The sequence shown here is derived from an EMBL/GenBank/DDBJ whole genome shotgun (WGS) entry which is preliminary data.</text>
</comment>
<dbReference type="GO" id="GO:0015689">
    <property type="term" value="P:molybdate ion transport"/>
    <property type="evidence" value="ECO:0007669"/>
    <property type="project" value="InterPro"/>
</dbReference>
<evidence type="ECO:0000313" key="8">
    <source>
        <dbReference type="Proteomes" id="UP000553059"/>
    </source>
</evidence>